<sequence>MIPGGMYVYRTHDNLYEASIEQWCALLFAKRLLDSLNRPPPEMPAQGALILGKKVDAISHPFAHPLIEA</sequence>
<evidence type="ECO:0000313" key="2">
    <source>
        <dbReference type="Proteomes" id="UP000054977"/>
    </source>
</evidence>
<dbReference type="AlphaFoldDB" id="A0A158JEY5"/>
<evidence type="ECO:0000313" key="1">
    <source>
        <dbReference type="EMBL" id="SAL67063.1"/>
    </source>
</evidence>
<proteinExistence type="predicted"/>
<keyword evidence="2" id="KW-1185">Reference proteome</keyword>
<dbReference type="EMBL" id="FCNW02000082">
    <property type="protein sequence ID" value="SAL67063.1"/>
    <property type="molecule type" value="Genomic_DNA"/>
</dbReference>
<gene>
    <name evidence="1" type="ORF">AWB65_06439</name>
</gene>
<reference evidence="1" key="1">
    <citation type="submission" date="2016-01" db="EMBL/GenBank/DDBJ databases">
        <authorList>
            <person name="Peeters C."/>
        </authorList>
    </citation>
    <scope>NUCLEOTIDE SEQUENCE [LARGE SCALE GENOMIC DNA]</scope>
    <source>
        <strain evidence="1">LMG 22934</strain>
    </source>
</reference>
<protein>
    <submittedName>
        <fullName evidence="1">Uncharacterized protein</fullName>
    </submittedName>
</protein>
<accession>A0A158JEY5</accession>
<comment type="caution">
    <text evidence="1">The sequence shown here is derived from an EMBL/GenBank/DDBJ whole genome shotgun (WGS) entry which is preliminary data.</text>
</comment>
<dbReference type="Proteomes" id="UP000054977">
    <property type="component" value="Unassembled WGS sequence"/>
</dbReference>
<name>A0A158JEY5_9BURK</name>
<organism evidence="1 2">
    <name type="scientific">Caballeronia humi</name>
    <dbReference type="NCBI Taxonomy" id="326474"/>
    <lineage>
        <taxon>Bacteria</taxon>
        <taxon>Pseudomonadati</taxon>
        <taxon>Pseudomonadota</taxon>
        <taxon>Betaproteobacteria</taxon>
        <taxon>Burkholderiales</taxon>
        <taxon>Burkholderiaceae</taxon>
        <taxon>Caballeronia</taxon>
    </lineage>
</organism>